<dbReference type="InterPro" id="IPR006103">
    <property type="entry name" value="Glyco_hydro_2_cat"/>
</dbReference>
<dbReference type="InterPro" id="IPR036156">
    <property type="entry name" value="Beta-gal/glucu_dom_sf"/>
</dbReference>
<dbReference type="InterPro" id="IPR006311">
    <property type="entry name" value="TAT_signal"/>
</dbReference>
<feature type="domain" description="DUF4982" evidence="10">
    <location>
        <begin position="663"/>
        <end position="759"/>
    </location>
</feature>
<dbReference type="InterPro" id="IPR051913">
    <property type="entry name" value="GH2_Domain-Containing"/>
</dbReference>
<dbReference type="InterPro" id="IPR017853">
    <property type="entry name" value="GH"/>
</dbReference>
<accession>A0ABP9RSN5</accession>
<keyword evidence="2" id="KW-0378">Hydrolase</keyword>
<dbReference type="SUPFAM" id="SSF49785">
    <property type="entry name" value="Galactose-binding domain-like"/>
    <property type="match status" value="1"/>
</dbReference>
<dbReference type="Pfam" id="PF16355">
    <property type="entry name" value="DUF4982"/>
    <property type="match status" value="1"/>
</dbReference>
<feature type="signal peptide" evidence="5">
    <location>
        <begin position="1"/>
        <end position="19"/>
    </location>
</feature>
<dbReference type="Pfam" id="PF07532">
    <property type="entry name" value="Big_4"/>
    <property type="match status" value="2"/>
</dbReference>
<dbReference type="SUPFAM" id="SSF49303">
    <property type="entry name" value="beta-Galactosidase/glucuronidase domain"/>
    <property type="match status" value="1"/>
</dbReference>
<evidence type="ECO:0000259" key="8">
    <source>
        <dbReference type="Pfam" id="PF02837"/>
    </source>
</evidence>
<dbReference type="PANTHER" id="PTHR42732">
    <property type="entry name" value="BETA-GALACTOSIDASE"/>
    <property type="match status" value="1"/>
</dbReference>
<dbReference type="Pfam" id="PF02836">
    <property type="entry name" value="Glyco_hydro_2_C"/>
    <property type="match status" value="1"/>
</dbReference>
<evidence type="ECO:0000256" key="2">
    <source>
        <dbReference type="ARBA" id="ARBA00022801"/>
    </source>
</evidence>
<comment type="caution">
    <text evidence="12">The sequence shown here is derived from an EMBL/GenBank/DDBJ whole genome shotgun (WGS) entry which is preliminary data.</text>
</comment>
<evidence type="ECO:0000259" key="10">
    <source>
        <dbReference type="Pfam" id="PF16355"/>
    </source>
</evidence>
<evidence type="ECO:0000313" key="13">
    <source>
        <dbReference type="Proteomes" id="UP001501570"/>
    </source>
</evidence>
<protein>
    <recommendedName>
        <fullName evidence="14">Beta-galactosidase</fullName>
    </recommendedName>
</protein>
<keyword evidence="5" id="KW-0732">Signal</keyword>
<evidence type="ECO:0000256" key="1">
    <source>
        <dbReference type="ARBA" id="ARBA00007401"/>
    </source>
</evidence>
<proteinExistence type="inferred from homology"/>
<feature type="domain" description="Glycoside hydrolase family 2 immunoglobulin-like beta-sandwich" evidence="6">
    <location>
        <begin position="226"/>
        <end position="330"/>
    </location>
</feature>
<feature type="domain" description="Glycosyl hydrolases family 2 sugar binding" evidence="8">
    <location>
        <begin position="118"/>
        <end position="211"/>
    </location>
</feature>
<dbReference type="InterPro" id="IPR040605">
    <property type="entry name" value="Glyco_hydro2_dom5"/>
</dbReference>
<dbReference type="Pfam" id="PF18565">
    <property type="entry name" value="Glyco_hydro2_C5"/>
    <property type="match status" value="1"/>
</dbReference>
<dbReference type="RefSeq" id="WP_345629399.1">
    <property type="nucleotide sequence ID" value="NZ_BAABJQ010000006.1"/>
</dbReference>
<dbReference type="InterPro" id="IPR006104">
    <property type="entry name" value="Glyco_hydro_2_N"/>
</dbReference>
<dbReference type="InterPro" id="IPR006101">
    <property type="entry name" value="Glyco_hydro_2"/>
</dbReference>
<dbReference type="Pfam" id="PF00703">
    <property type="entry name" value="Glyco_hydro_2"/>
    <property type="match status" value="1"/>
</dbReference>
<dbReference type="InterPro" id="IPR013783">
    <property type="entry name" value="Ig-like_fold"/>
</dbReference>
<comment type="similarity">
    <text evidence="1">Belongs to the glycosyl hydrolase 2 family.</text>
</comment>
<feature type="domain" description="Bacterial Ig-like" evidence="9">
    <location>
        <begin position="971"/>
        <end position="1024"/>
    </location>
</feature>
<organism evidence="12 13">
    <name type="scientific">Rugosimonospora acidiphila</name>
    <dbReference type="NCBI Taxonomy" id="556531"/>
    <lineage>
        <taxon>Bacteria</taxon>
        <taxon>Bacillati</taxon>
        <taxon>Actinomycetota</taxon>
        <taxon>Actinomycetes</taxon>
        <taxon>Micromonosporales</taxon>
        <taxon>Micromonosporaceae</taxon>
        <taxon>Rugosimonospora</taxon>
    </lineage>
</organism>
<evidence type="ECO:0000256" key="5">
    <source>
        <dbReference type="SAM" id="SignalP"/>
    </source>
</evidence>
<keyword evidence="13" id="KW-1185">Reference proteome</keyword>
<dbReference type="SUPFAM" id="SSF51445">
    <property type="entry name" value="(Trans)glycosidases"/>
    <property type="match status" value="1"/>
</dbReference>
<feature type="domain" description="Bacterial Ig-like" evidence="9">
    <location>
        <begin position="896"/>
        <end position="950"/>
    </location>
</feature>
<dbReference type="InterPro" id="IPR011081">
    <property type="entry name" value="Big_4"/>
</dbReference>
<dbReference type="PRINTS" id="PR00132">
    <property type="entry name" value="GLHYDRLASE2"/>
</dbReference>
<evidence type="ECO:0000259" key="7">
    <source>
        <dbReference type="Pfam" id="PF02836"/>
    </source>
</evidence>
<dbReference type="Gene3D" id="3.20.20.80">
    <property type="entry name" value="Glycosidases"/>
    <property type="match status" value="1"/>
</dbReference>
<sequence>MTLKRRSVLIAGAVGPLVAAGVLDPAAALASTGTASTGPQQVAGDAGDRTIDLGRSWRFVLANPAAATDPTGQYADAAAPGYDDTGWRLVDVPHDWSIELAPEQASDTNGGTGYFHGGLGWYRKSLTLPASLAGKRLSIEFDGVYMDSSVYVNGTLVGSHAYGYTGFAFDLTGLLHLDGVTPNVIAVQVRNQLPSSRWYSGSGLYRNVRLVVTDPVHVARWGTFVSTPDLANTIGSGRADVRISTQVANDSGQAAQVLVVSTVLDPQGRQVGRKISDVTVPPDGHTDTVTVPVVRPALWSVDQPRLYTLRTELSVGGHTVDTYLTTFGIRYVRIDPDHGVFLNGQHLKLHGVDLHHDQGALGSAVHADALTRQMLLMKTMGVNAFRTSHNPPSPEMLRTCERLGILMMVEAFDCWHTGKNRYDYGRFFDANSDADISEMVNAAKNSPAVIMWSIGNEIPDSTSTAGLAMGQRLIDDIKAIDATRPVVIGSDKYRGLPAVGSAADQMLAKLDGLGLNYNTAASVDALHARYPHLFLFESESSSETSTRGVYQEPEHLNTGENYTPGRRGTSSYDNNLASWTMSGEYGLKKDRDREFFAGEFLWSGTDYIGEPTPYSVFPVKASFFGAVDTAGFPKDMYYLFRSQWTTDPMVHLLPMDWTDHEPGEPVEVWAYSNVDSVELFLNGQSVGTRTFDRKTTGYGLAYLETTEATHDDKTVTGGPYPGSYTSPNGSAGKLHLTWTVPFTAGTLTAVARRGGAEVARDELRTAGPAHAVRLSPDRKVVAADGRSLVYLTAEIVDSHGVVVPGAAHPVSFRVDGAVLAGLDNGRQESAERYQGTDTRETWGGRALAIVRCTGQPGQITVTATAADLLPAVATVYASGTGFAADSSSDRPIALDPVVQRVPVGSTPRLPGTVDAVYADGTQRALTVQWSDQAEAHHQAGVYRIEGSVADTPLPAEAIVTVYAPAAVETYSTAVGTGTPPVLPATLRLVYTDGIDLAVPVAWAQVSPSQYASPGQFTVAGTAAGGLAARAIVRVTGDAVAGQNLAGPNSPAHPHADASYSGAVNTLPAAMVDGTVGSGGWSNAYSKAATALLPTFNTARPSDWVSVSWPNPQRFGTVTASFTVDSRHTLPGAVAVSYRSGNNLVPVDALSVTWAGTVATLTFAPVGTTELRVELTTAFPDATNGFFQITELSVIGEAVTYQTTAALIKLTVDGRPVPGFDPSTTAYTVQADGDTPVIGAEVADNARLLIVPPPAVPGTAAVIVTAEDGLTQRTYSIRLDAAGH</sequence>
<dbReference type="InterPro" id="IPR032311">
    <property type="entry name" value="DUF4982"/>
</dbReference>
<evidence type="ECO:0000259" key="6">
    <source>
        <dbReference type="Pfam" id="PF00703"/>
    </source>
</evidence>
<evidence type="ECO:0000256" key="4">
    <source>
        <dbReference type="SAM" id="MobiDB-lite"/>
    </source>
</evidence>
<evidence type="ECO:0000256" key="3">
    <source>
        <dbReference type="ARBA" id="ARBA00023295"/>
    </source>
</evidence>
<dbReference type="Gene3D" id="2.60.120.260">
    <property type="entry name" value="Galactose-binding domain-like"/>
    <property type="match status" value="2"/>
</dbReference>
<evidence type="ECO:0008006" key="14">
    <source>
        <dbReference type="Google" id="ProtNLM"/>
    </source>
</evidence>
<name>A0ABP9RSN5_9ACTN</name>
<keyword evidence="3" id="KW-0326">Glycosidase</keyword>
<dbReference type="InterPro" id="IPR006102">
    <property type="entry name" value="Ig-like_GH2"/>
</dbReference>
<feature type="domain" description="Glycoside hydrolase family 2" evidence="11">
    <location>
        <begin position="773"/>
        <end position="871"/>
    </location>
</feature>
<reference evidence="13" key="1">
    <citation type="journal article" date="2019" name="Int. J. Syst. Evol. Microbiol.">
        <title>The Global Catalogue of Microorganisms (GCM) 10K type strain sequencing project: providing services to taxonomists for standard genome sequencing and annotation.</title>
        <authorList>
            <consortium name="The Broad Institute Genomics Platform"/>
            <consortium name="The Broad Institute Genome Sequencing Center for Infectious Disease"/>
            <person name="Wu L."/>
            <person name="Ma J."/>
        </authorList>
    </citation>
    <scope>NUCLEOTIDE SEQUENCE [LARGE SCALE GENOMIC DNA]</scope>
    <source>
        <strain evidence="13">JCM 18304</strain>
    </source>
</reference>
<evidence type="ECO:0000259" key="9">
    <source>
        <dbReference type="Pfam" id="PF07532"/>
    </source>
</evidence>
<dbReference type="SUPFAM" id="SSF49373">
    <property type="entry name" value="Invasin/intimin cell-adhesion fragments"/>
    <property type="match status" value="1"/>
</dbReference>
<dbReference type="PROSITE" id="PS51318">
    <property type="entry name" value="TAT"/>
    <property type="match status" value="1"/>
</dbReference>
<dbReference type="InterPro" id="IPR008964">
    <property type="entry name" value="Invasin/intimin_cell_adhesion"/>
</dbReference>
<evidence type="ECO:0000313" key="12">
    <source>
        <dbReference type="EMBL" id="GAA5184741.1"/>
    </source>
</evidence>
<dbReference type="Pfam" id="PF02837">
    <property type="entry name" value="Glyco_hydro_2_N"/>
    <property type="match status" value="1"/>
</dbReference>
<dbReference type="Proteomes" id="UP001501570">
    <property type="component" value="Unassembled WGS sequence"/>
</dbReference>
<dbReference type="InterPro" id="IPR008979">
    <property type="entry name" value="Galactose-bd-like_sf"/>
</dbReference>
<dbReference type="PANTHER" id="PTHR42732:SF1">
    <property type="entry name" value="BETA-MANNOSIDASE"/>
    <property type="match status" value="1"/>
</dbReference>
<gene>
    <name evidence="12" type="ORF">GCM10023322_26900</name>
</gene>
<evidence type="ECO:0000259" key="11">
    <source>
        <dbReference type="Pfam" id="PF18565"/>
    </source>
</evidence>
<feature type="domain" description="Glycoside hydrolase family 2 catalytic" evidence="7">
    <location>
        <begin position="338"/>
        <end position="491"/>
    </location>
</feature>
<feature type="region of interest" description="Disordered" evidence="4">
    <location>
        <begin position="544"/>
        <end position="569"/>
    </location>
</feature>
<feature type="chain" id="PRO_5046221194" description="Beta-galactosidase" evidence="5">
    <location>
        <begin position="20"/>
        <end position="1283"/>
    </location>
</feature>
<dbReference type="Gene3D" id="2.60.40.10">
    <property type="entry name" value="Immunoglobulins"/>
    <property type="match status" value="3"/>
</dbReference>
<dbReference type="EMBL" id="BAABJQ010000006">
    <property type="protein sequence ID" value="GAA5184741.1"/>
    <property type="molecule type" value="Genomic_DNA"/>
</dbReference>